<gene>
    <name evidence="1" type="primary">90</name>
    <name evidence="1" type="ORF">SEA_ELLIE_90</name>
</gene>
<protein>
    <submittedName>
        <fullName evidence="1">Uncharacterized protein</fullName>
    </submittedName>
</protein>
<sequence>MFKMIVQMHGRQEVTEHATIAEARERLVDIAVASNSRVVGDNTTGEFILRDRDGNDRVLGWTFGAYLIEAVDPDALVYVVEHADGRDEFGSDAEAKHFQTTIAPGSSRYAERVNADEPEVTICPPAGACHHFGFNPTPHGLRWNAKAFGVGAPYADYLVRLLPIAAEADDLAADVAVVEHLVERNRAQGGEGLLYVDSSELAAVGRVVAEIVDYVKVNDYANDGSDPADRAAAVAVADLDGYMLTTCAPGA</sequence>
<evidence type="ECO:0000313" key="1">
    <source>
        <dbReference type="EMBL" id="QNJ58313.1"/>
    </source>
</evidence>
<name>A0A7G8LM41_9CAUD</name>
<accession>A0A7G8LM41</accession>
<dbReference type="KEGG" id="vg:60323681"/>
<dbReference type="GeneID" id="60323681"/>
<proteinExistence type="predicted"/>
<evidence type="ECO:0000313" key="2">
    <source>
        <dbReference type="Proteomes" id="UP000515878"/>
    </source>
</evidence>
<keyword evidence="2" id="KW-1185">Reference proteome</keyword>
<reference evidence="1 2" key="1">
    <citation type="submission" date="2020-07" db="EMBL/GenBank/DDBJ databases">
        <authorList>
            <person name="Pollenz R.S."/>
            <person name="Bancroft C.T."/>
            <person name="Cornely K."/>
            <person name="Smith L.A."/>
            <person name="Fackenthal J.D."/>
            <person name="Perez M.T."/>
            <person name="Gainey M.D."/>
            <person name="Carvell W.N."/>
            <person name="Spence R.D."/>
            <person name="Chalal J."/>
            <person name="Beyer A.R."/>
            <person name="Garlena R.A."/>
            <person name="Russell D.A."/>
            <person name="Pope W.H."/>
            <person name="Jacobs-Sera D."/>
            <person name="Hatfull G.F."/>
        </authorList>
    </citation>
    <scope>NUCLEOTIDE SEQUENCE [LARGE SCALE GENOMIC DNA]</scope>
</reference>
<dbReference type="Proteomes" id="UP000515878">
    <property type="component" value="Segment"/>
</dbReference>
<organism evidence="1 2">
    <name type="scientific">Mycobacterium phage Ellie</name>
    <dbReference type="NCBI Taxonomy" id="2762405"/>
    <lineage>
        <taxon>Viruses</taxon>
        <taxon>Duplodnaviria</taxon>
        <taxon>Heunggongvirae</taxon>
        <taxon>Uroviricota</taxon>
        <taxon>Caudoviricetes</taxon>
        <taxon>Weiservirinae</taxon>
        <taxon>Amginevirus</taxon>
        <taxon>Amginevirus ellie</taxon>
    </lineage>
</organism>
<dbReference type="RefSeq" id="YP_009952235.1">
    <property type="nucleotide sequence ID" value="NC_051609.1"/>
</dbReference>
<dbReference type="EMBL" id="MT723940">
    <property type="protein sequence ID" value="QNJ58313.1"/>
    <property type="molecule type" value="Genomic_DNA"/>
</dbReference>